<dbReference type="RefSeq" id="WP_345865771.1">
    <property type="nucleotide sequence ID" value="NZ_JBDIMF010000006.1"/>
</dbReference>
<reference evidence="1 2" key="1">
    <citation type="submission" date="2024-05" db="EMBL/GenBank/DDBJ databases">
        <authorList>
            <person name="Liu Q."/>
            <person name="Xin Y.-H."/>
        </authorList>
    </citation>
    <scope>NUCLEOTIDE SEQUENCE [LARGE SCALE GENOMIC DNA]</scope>
    <source>
        <strain evidence="1 2">CGMCC 1.15349</strain>
    </source>
</reference>
<sequence length="105" mass="11543">MNAPTSIVYEPGCPYRRSISIHRPNCNEFDLAVRVELAALRDHAAKGMHRAISESAYAVLLEVARTATATIYAERSFGDLLLVRSGLNLLMMGACALEKAERHAQ</sequence>
<protein>
    <submittedName>
        <fullName evidence="1">Uncharacterized protein</fullName>
    </submittedName>
</protein>
<evidence type="ECO:0000313" key="2">
    <source>
        <dbReference type="Proteomes" id="UP001404104"/>
    </source>
</evidence>
<accession>A0ABU9XVK9</accession>
<organism evidence="1 2">
    <name type="scientific">Sphingomonas qilianensis</name>
    <dbReference type="NCBI Taxonomy" id="1736690"/>
    <lineage>
        <taxon>Bacteria</taxon>
        <taxon>Pseudomonadati</taxon>
        <taxon>Pseudomonadota</taxon>
        <taxon>Alphaproteobacteria</taxon>
        <taxon>Sphingomonadales</taxon>
        <taxon>Sphingomonadaceae</taxon>
        <taxon>Sphingomonas</taxon>
    </lineage>
</organism>
<keyword evidence="2" id="KW-1185">Reference proteome</keyword>
<gene>
    <name evidence="1" type="ORF">ABC969_14175</name>
</gene>
<name>A0ABU9XVK9_9SPHN</name>
<evidence type="ECO:0000313" key="1">
    <source>
        <dbReference type="EMBL" id="MEN2787562.1"/>
    </source>
</evidence>
<dbReference type="EMBL" id="JBDIMF010000006">
    <property type="protein sequence ID" value="MEN2787562.1"/>
    <property type="molecule type" value="Genomic_DNA"/>
</dbReference>
<proteinExistence type="predicted"/>
<dbReference type="Proteomes" id="UP001404104">
    <property type="component" value="Unassembled WGS sequence"/>
</dbReference>
<comment type="caution">
    <text evidence="1">The sequence shown here is derived from an EMBL/GenBank/DDBJ whole genome shotgun (WGS) entry which is preliminary data.</text>
</comment>